<keyword evidence="1 3" id="KW-0597">Phosphoprotein</keyword>
<evidence type="ECO:0000256" key="4">
    <source>
        <dbReference type="PROSITE-ProRule" id="PRU00110"/>
    </source>
</evidence>
<dbReference type="InterPro" id="IPR030861">
    <property type="entry name" value="Ptransferase_RcsD"/>
</dbReference>
<dbReference type="Pfam" id="PF16359">
    <property type="entry name" value="RcsD_ABL"/>
    <property type="match status" value="1"/>
</dbReference>
<dbReference type="Pfam" id="PF02518">
    <property type="entry name" value="HATPase_c"/>
    <property type="match status" value="1"/>
</dbReference>
<feature type="domain" description="Histidine kinase" evidence="5">
    <location>
        <begin position="456"/>
        <end position="671"/>
    </location>
</feature>
<keyword evidence="3" id="KW-1003">Cell membrane</keyword>
<sequence>MQLTSNSMSLSGVTRSYLLFILLLLLGNLLYGYNTVNGYLSAKQNMLSSVARLLQQRIETYRFITYQIYETPPSDEPANSAAPQHELRLRPDIYLLDKARHKTDALIFGLHDSATSELAQNLSRYLDTLWSANTEPYSLYYLNGQDNSLILISTMPMKDLSARYKDGYLGNLVEARKAEMLQQSNALDQREGFSGLRKFRFQNAYYFTLRTTFNDPGHLATVIAFDLPVEDLLPSNLPAQRFQLREEQGNEGEWNANDEPPRAMTQLSWPWITINSPIHNTPLTLQFHIPAMALIIDLARNNFWVLLINLALLVLSAIAFYIVRHQYVRPGKRMAAQLNAQQEMNQEIIAHLPMGLLIYRFDNNTLVASNKQADQLLPHLSLHKIAAMADRHHGKVQVSINNAMYEVQMVRSQQTPHSALFLIRNLDTEVLMSQKLKLAHEEYEKNLTARKTMTDNLSHELQAPLRAISRLSAALREAPNQAALLDDLWLESQHAQRLIDEITLLTAVESQDWHPQTRQFRLHEHIDALLLRNLPAMRRKGLMLLGRVDTDPAQQFDGDIATLERVLEMLLHYAIVTTAYGKISLTIGLDPQQPDRLHVQLSDTGAGLTRTERRNLHYPALSAAQSDRFTRGSSLTFYLCAQLCRRLDGELTIDSRPDIGTHYRFTCRMHPLPLNEQQEEKLLEGITIGLRITAEEIHARVSQRLEGLGATLINAADEGEANGATPPCDLLVTDDPALAQTNTLLLAADVDGFEEYAPQRIRANFNLSDALIDAILLLIERQMAAAEPPVHCEYAENAENALSSIEENPFKSKDYYSLFLDTVPADIQKLYTESDQQDWPTLALTAHRLKGVFAMLAFPVGKKLCEQLEEAVKHNDAAQARVLISHIDAFVSRLLQLGNQQYE</sequence>
<feature type="transmembrane region" description="Helical" evidence="3">
    <location>
        <begin position="303"/>
        <end position="323"/>
    </location>
</feature>
<dbReference type="AlphaFoldDB" id="A0A2A7U1P4"/>
<evidence type="ECO:0000259" key="5">
    <source>
        <dbReference type="PROSITE" id="PS50109"/>
    </source>
</evidence>
<keyword evidence="3 7" id="KW-0808">Transferase</keyword>
<dbReference type="InterPro" id="IPR036641">
    <property type="entry name" value="HPT_dom_sf"/>
</dbReference>
<dbReference type="InterPro" id="IPR005467">
    <property type="entry name" value="His_kinase_dom"/>
</dbReference>
<dbReference type="GO" id="GO:0005524">
    <property type="term" value="F:ATP binding"/>
    <property type="evidence" value="ECO:0007669"/>
    <property type="project" value="UniProtKB-UniRule"/>
</dbReference>
<keyword evidence="3" id="KW-1133">Transmembrane helix</keyword>
<reference evidence="8" key="1">
    <citation type="submission" date="2017-09" db="EMBL/GenBank/DDBJ databases">
        <title>FDA dAtabase for Regulatory Grade micrObial Sequences (FDA-ARGOS): Supporting development and validation of Infectious Disease Dx tests.</title>
        <authorList>
            <person name="Goldberg B."/>
            <person name="Campos J."/>
            <person name="Tallon L."/>
            <person name="Sadzewicz L."/>
            <person name="Ott S."/>
            <person name="Zhao X."/>
            <person name="Nagaraj S."/>
            <person name="Vavikolanu K."/>
            <person name="Aluvathingal J."/>
            <person name="Nadendla S."/>
            <person name="Geyer C."/>
            <person name="Sichtig H."/>
        </authorList>
    </citation>
    <scope>NUCLEOTIDE SEQUENCE [LARGE SCALE GENOMIC DNA]</scope>
    <source>
        <strain evidence="8">FDAARGOS_370</strain>
    </source>
</reference>
<dbReference type="CDD" id="cd00088">
    <property type="entry name" value="HPT"/>
    <property type="match status" value="1"/>
</dbReference>
<keyword evidence="3" id="KW-0812">Transmembrane</keyword>
<dbReference type="PROSITE" id="PS50894">
    <property type="entry name" value="HPT"/>
    <property type="match status" value="1"/>
</dbReference>
<keyword evidence="3" id="KW-0472">Membrane</keyword>
<organism evidence="7 8">
    <name type="scientific">Edwardsiella tarda</name>
    <dbReference type="NCBI Taxonomy" id="636"/>
    <lineage>
        <taxon>Bacteria</taxon>
        <taxon>Pseudomonadati</taxon>
        <taxon>Pseudomonadota</taxon>
        <taxon>Gammaproteobacteria</taxon>
        <taxon>Enterobacterales</taxon>
        <taxon>Hafniaceae</taxon>
        <taxon>Edwardsiella</taxon>
    </lineage>
</organism>
<feature type="domain" description="HPt" evidence="6">
    <location>
        <begin position="808"/>
        <end position="903"/>
    </location>
</feature>
<dbReference type="GO" id="GO:0016774">
    <property type="term" value="F:phosphotransferase activity, carboxyl group as acceptor"/>
    <property type="evidence" value="ECO:0007669"/>
    <property type="project" value="UniProtKB-UniRule"/>
</dbReference>
<keyword evidence="3" id="KW-0997">Cell inner membrane</keyword>
<evidence type="ECO:0000313" key="7">
    <source>
        <dbReference type="EMBL" id="PEH72201.1"/>
    </source>
</evidence>
<dbReference type="HAMAP" id="MF_00980">
    <property type="entry name" value="RcsD"/>
    <property type="match status" value="1"/>
</dbReference>
<feature type="modified residue" description="Phosphohistidine" evidence="3 4">
    <location>
        <position position="847"/>
    </location>
</feature>
<gene>
    <name evidence="3" type="primary">rcsD</name>
    <name evidence="7" type="ORF">CRM76_09855</name>
</gene>
<dbReference type="NCBIfam" id="NF007907">
    <property type="entry name" value="PRK10618.1"/>
    <property type="match status" value="1"/>
</dbReference>
<dbReference type="Pfam" id="PF01627">
    <property type="entry name" value="Hpt"/>
    <property type="match status" value="1"/>
</dbReference>
<dbReference type="GO" id="GO:0000155">
    <property type="term" value="F:phosphorelay sensor kinase activity"/>
    <property type="evidence" value="ECO:0007669"/>
    <property type="project" value="InterPro"/>
</dbReference>
<dbReference type="InterPro" id="IPR032306">
    <property type="entry name" value="RcsD_ABL"/>
</dbReference>
<dbReference type="InterPro" id="IPR036097">
    <property type="entry name" value="HisK_dim/P_sf"/>
</dbReference>
<keyword evidence="2 3" id="KW-0902">Two-component regulatory system</keyword>
<dbReference type="InterPro" id="IPR038616">
    <property type="entry name" value="RcsD_ABL_sf"/>
</dbReference>
<dbReference type="RefSeq" id="WP_098143025.1">
    <property type="nucleotide sequence ID" value="NZ_PDDV01000013.1"/>
</dbReference>
<dbReference type="Gene3D" id="1.10.287.130">
    <property type="match status" value="1"/>
</dbReference>
<dbReference type="Gene3D" id="1.20.120.160">
    <property type="entry name" value="HPT domain"/>
    <property type="match status" value="1"/>
</dbReference>
<dbReference type="InterPro" id="IPR003594">
    <property type="entry name" value="HATPase_dom"/>
</dbReference>
<dbReference type="GO" id="GO:0009927">
    <property type="term" value="F:histidine phosphotransfer kinase activity"/>
    <property type="evidence" value="ECO:0007669"/>
    <property type="project" value="InterPro"/>
</dbReference>
<evidence type="ECO:0000256" key="2">
    <source>
        <dbReference type="ARBA" id="ARBA00023012"/>
    </source>
</evidence>
<dbReference type="SUPFAM" id="SSF55874">
    <property type="entry name" value="ATPase domain of HSP90 chaperone/DNA topoisomerase II/histidine kinase"/>
    <property type="match status" value="1"/>
</dbReference>
<dbReference type="SUPFAM" id="SSF47384">
    <property type="entry name" value="Homodimeric domain of signal transducing histidine kinase"/>
    <property type="match status" value="1"/>
</dbReference>
<dbReference type="GO" id="GO:0005886">
    <property type="term" value="C:plasma membrane"/>
    <property type="evidence" value="ECO:0007669"/>
    <property type="project" value="UniProtKB-SubCell"/>
</dbReference>
<dbReference type="Gene3D" id="3.40.50.11620">
    <property type="entry name" value="Phosphotransferase RcsD, RcsD-ABL domain"/>
    <property type="match status" value="1"/>
</dbReference>
<dbReference type="Proteomes" id="UP000219788">
    <property type="component" value="Unassembled WGS sequence"/>
</dbReference>
<keyword evidence="3" id="KW-0547">Nucleotide-binding</keyword>
<keyword evidence="3" id="KW-0067">ATP-binding</keyword>
<dbReference type="InterPro" id="IPR008207">
    <property type="entry name" value="Sig_transdc_His_kin_Hpt_dom"/>
</dbReference>
<name>A0A2A7U1P4_EDWTA</name>
<dbReference type="EC" id="2.7.2.-" evidence="3"/>
<evidence type="ECO:0000256" key="1">
    <source>
        <dbReference type="ARBA" id="ARBA00022553"/>
    </source>
</evidence>
<evidence type="ECO:0000259" key="6">
    <source>
        <dbReference type="PROSITE" id="PS50894"/>
    </source>
</evidence>
<dbReference type="STRING" id="636.AAW15_05295"/>
<dbReference type="PANTHER" id="PTHR45339:SF5">
    <property type="entry name" value="HISTIDINE KINASE"/>
    <property type="match status" value="1"/>
</dbReference>
<comment type="subunit">
    <text evidence="3">Interacts with RcsC and RcsB.</text>
</comment>
<dbReference type="Gene3D" id="3.30.565.10">
    <property type="entry name" value="Histidine kinase-like ATPase, C-terminal domain"/>
    <property type="match status" value="1"/>
</dbReference>
<evidence type="ECO:0000256" key="3">
    <source>
        <dbReference type="HAMAP-Rule" id="MF_00980"/>
    </source>
</evidence>
<evidence type="ECO:0000313" key="8">
    <source>
        <dbReference type="Proteomes" id="UP000219788"/>
    </source>
</evidence>
<dbReference type="InterPro" id="IPR036890">
    <property type="entry name" value="HATPase_C_sf"/>
</dbReference>
<dbReference type="OrthoDB" id="6414457at2"/>
<protein>
    <recommendedName>
        <fullName evidence="3">Phosphotransferase RcsD</fullName>
        <ecNumber evidence="3">2.7.2.-</ecNumber>
    </recommendedName>
    <alternativeName>
        <fullName evidence="3">Phosphotransfer intermediate RcsD</fullName>
    </alternativeName>
</protein>
<comment type="subcellular location">
    <subcellularLocation>
        <location evidence="3">Cell inner membrane</location>
        <topology evidence="3">Multi-pass membrane protein</topology>
    </subcellularLocation>
</comment>
<accession>A0A2A7U1P4</accession>
<comment type="caution">
    <text evidence="7">The sequence shown here is derived from an EMBL/GenBank/DDBJ whole genome shotgun (WGS) entry which is preliminary data.</text>
</comment>
<dbReference type="PANTHER" id="PTHR45339">
    <property type="entry name" value="HYBRID SIGNAL TRANSDUCTION HISTIDINE KINASE J"/>
    <property type="match status" value="1"/>
</dbReference>
<dbReference type="EMBL" id="PDDV01000013">
    <property type="protein sequence ID" value="PEH72201.1"/>
    <property type="molecule type" value="Genomic_DNA"/>
</dbReference>
<comment type="similarity">
    <text evidence="3">Belongs to the RcsD family.</text>
</comment>
<proteinExistence type="inferred from homology"/>
<keyword evidence="3" id="KW-0418">Kinase</keyword>
<dbReference type="SMART" id="SM00387">
    <property type="entry name" value="HATPase_c"/>
    <property type="match status" value="1"/>
</dbReference>
<dbReference type="SUPFAM" id="SSF47226">
    <property type="entry name" value="Histidine-containing phosphotransfer domain, HPT domain"/>
    <property type="match status" value="1"/>
</dbReference>
<comment type="PTM">
    <text evidence="3">Phosphorylated by RcsC.</text>
</comment>
<comment type="caution">
    <text evidence="3">Lacks conserved residue(s) required for the propagation of feature annotation.</text>
</comment>
<dbReference type="PROSITE" id="PS50109">
    <property type="entry name" value="HIS_KIN"/>
    <property type="match status" value="1"/>
</dbReference>
<comment type="function">
    <text evidence="3">Component of the Rcs signaling system, which controls transcription of numerous genes. RcsD is a phosphotransfer intermediate between the sensor kinase RcsC and the response regulator RcsB. It acquires a phosphoryl group from RcsC and transfers it to RcsB.</text>
</comment>